<proteinExistence type="predicted"/>
<reference evidence="2 3" key="1">
    <citation type="journal article" date="2019" name="Nat. Ecol. Evol.">
        <title>Megaphylogeny resolves global patterns of mushroom evolution.</title>
        <authorList>
            <person name="Varga T."/>
            <person name="Krizsan K."/>
            <person name="Foldi C."/>
            <person name="Dima B."/>
            <person name="Sanchez-Garcia M."/>
            <person name="Sanchez-Ramirez S."/>
            <person name="Szollosi G.J."/>
            <person name="Szarkandi J.G."/>
            <person name="Papp V."/>
            <person name="Albert L."/>
            <person name="Andreopoulos W."/>
            <person name="Angelini C."/>
            <person name="Antonin V."/>
            <person name="Barry K.W."/>
            <person name="Bougher N.L."/>
            <person name="Buchanan P."/>
            <person name="Buyck B."/>
            <person name="Bense V."/>
            <person name="Catcheside P."/>
            <person name="Chovatia M."/>
            <person name="Cooper J."/>
            <person name="Damon W."/>
            <person name="Desjardin D."/>
            <person name="Finy P."/>
            <person name="Geml J."/>
            <person name="Haridas S."/>
            <person name="Hughes K."/>
            <person name="Justo A."/>
            <person name="Karasinski D."/>
            <person name="Kautmanova I."/>
            <person name="Kiss B."/>
            <person name="Kocsube S."/>
            <person name="Kotiranta H."/>
            <person name="LaButti K.M."/>
            <person name="Lechner B.E."/>
            <person name="Liimatainen K."/>
            <person name="Lipzen A."/>
            <person name="Lukacs Z."/>
            <person name="Mihaltcheva S."/>
            <person name="Morgado L.N."/>
            <person name="Niskanen T."/>
            <person name="Noordeloos M.E."/>
            <person name="Ohm R.A."/>
            <person name="Ortiz-Santana B."/>
            <person name="Ovrebo C."/>
            <person name="Racz N."/>
            <person name="Riley R."/>
            <person name="Savchenko A."/>
            <person name="Shiryaev A."/>
            <person name="Soop K."/>
            <person name="Spirin V."/>
            <person name="Szebenyi C."/>
            <person name="Tomsovsky M."/>
            <person name="Tulloss R.E."/>
            <person name="Uehling J."/>
            <person name="Grigoriev I.V."/>
            <person name="Vagvolgyi C."/>
            <person name="Papp T."/>
            <person name="Martin F.M."/>
            <person name="Miettinen O."/>
            <person name="Hibbett D.S."/>
            <person name="Nagy L.G."/>
        </authorList>
    </citation>
    <scope>NUCLEOTIDE SEQUENCE [LARGE SCALE GENOMIC DNA]</scope>
    <source>
        <strain evidence="2 3">OMC1185</strain>
    </source>
</reference>
<feature type="region of interest" description="Disordered" evidence="1">
    <location>
        <begin position="175"/>
        <end position="204"/>
    </location>
</feature>
<evidence type="ECO:0008006" key="4">
    <source>
        <dbReference type="Google" id="ProtNLM"/>
    </source>
</evidence>
<protein>
    <recommendedName>
        <fullName evidence="4">DUF5745 domain-containing protein</fullName>
    </recommendedName>
</protein>
<organism evidence="2 3">
    <name type="scientific">Heliocybe sulcata</name>
    <dbReference type="NCBI Taxonomy" id="5364"/>
    <lineage>
        <taxon>Eukaryota</taxon>
        <taxon>Fungi</taxon>
        <taxon>Dikarya</taxon>
        <taxon>Basidiomycota</taxon>
        <taxon>Agaricomycotina</taxon>
        <taxon>Agaricomycetes</taxon>
        <taxon>Gloeophyllales</taxon>
        <taxon>Gloeophyllaceae</taxon>
        <taxon>Heliocybe</taxon>
    </lineage>
</organism>
<gene>
    <name evidence="2" type="ORF">OE88DRAFT_1436621</name>
</gene>
<dbReference type="Proteomes" id="UP000305948">
    <property type="component" value="Unassembled WGS sequence"/>
</dbReference>
<dbReference type="OrthoDB" id="2596754at2759"/>
<name>A0A5C3N9N2_9AGAM</name>
<dbReference type="AlphaFoldDB" id="A0A5C3N9N2"/>
<accession>A0A5C3N9N2</accession>
<feature type="compositionally biased region" description="Polar residues" evidence="1">
    <location>
        <begin position="175"/>
        <end position="190"/>
    </location>
</feature>
<evidence type="ECO:0000313" key="3">
    <source>
        <dbReference type="Proteomes" id="UP000305948"/>
    </source>
</evidence>
<evidence type="ECO:0000313" key="2">
    <source>
        <dbReference type="EMBL" id="TFK52678.1"/>
    </source>
</evidence>
<feature type="compositionally biased region" description="Low complexity" evidence="1">
    <location>
        <begin position="233"/>
        <end position="247"/>
    </location>
</feature>
<dbReference type="EMBL" id="ML213509">
    <property type="protein sequence ID" value="TFK52678.1"/>
    <property type="molecule type" value="Genomic_DNA"/>
</dbReference>
<sequence>MCVAASIPEGDLVDALNTLLAALHLPFILVSPSDLIPSLLLAILESILRSRLPIPADIRESRTSSDKIQAMKIFLGVLESDIIGENVGLSDMDPRRLAAGEHEEVVFVAEVLCWLGTKRGLGCLAGSVPSNAQVPPMDFVGRARPQSPFTHTTITGSPHTTYSFQGEVAASASDTTCPTVSASPTNTESTILEGPDRNSVGTSRRSPMCIHEIDEPSFLAEFAGRLHQHRGDATQPASTPTGASSTSHCDSSFDETRLSGYPQAAPFRRSGLLDEVDIDTELKSFESSKLEGGCSTPRPRKSAAGVSYDLFLFCYTSVKLLCTQGRQPSLTTAYSTLTKHNSPNQHRLALLNERARLLSELASLKLDDPVAGSPRPRIR</sequence>
<evidence type="ECO:0000256" key="1">
    <source>
        <dbReference type="SAM" id="MobiDB-lite"/>
    </source>
</evidence>
<keyword evidence="3" id="KW-1185">Reference proteome</keyword>
<feature type="region of interest" description="Disordered" evidence="1">
    <location>
        <begin position="228"/>
        <end position="255"/>
    </location>
</feature>